<dbReference type="RefSeq" id="WP_074375227.1">
    <property type="nucleotide sequence ID" value="NZ_AP024908.1"/>
</dbReference>
<proteinExistence type="predicted"/>
<dbReference type="GO" id="GO:0051920">
    <property type="term" value="F:peroxiredoxin activity"/>
    <property type="evidence" value="ECO:0007669"/>
    <property type="project" value="InterPro"/>
</dbReference>
<dbReference type="EMBL" id="FSSB01000061">
    <property type="protein sequence ID" value="SIO96849.1"/>
    <property type="molecule type" value="Genomic_DNA"/>
</dbReference>
<organism evidence="2 3">
    <name type="scientific">Vibrio spartinae</name>
    <dbReference type="NCBI Taxonomy" id="1918945"/>
    <lineage>
        <taxon>Bacteria</taxon>
        <taxon>Pseudomonadati</taxon>
        <taxon>Pseudomonadota</taxon>
        <taxon>Gammaproteobacteria</taxon>
        <taxon>Vibrionales</taxon>
        <taxon>Vibrionaceae</taxon>
        <taxon>Vibrio</taxon>
    </lineage>
</organism>
<sequence length="181" mass="20176">MIEMKLHTIDSAPDGSRKLLQSSIDNFGWIPNQSAYMAESPDLLASYQFAHDRFSQCSLNETEKAVVWLTTGVINQCPYTIKAHYWIAIHNGVASDIVDKMIHHPEQLPTRLAALHQFTQAVILSQGSIPKDKAHHFLAVGFTQQNMLDVILGISQKTMSTLLNSLADTPVEPQFMDTVEA</sequence>
<name>A0A1N6MBM2_9VIBR</name>
<evidence type="ECO:0000259" key="1">
    <source>
        <dbReference type="Pfam" id="PF02627"/>
    </source>
</evidence>
<dbReference type="Pfam" id="PF02627">
    <property type="entry name" value="CMD"/>
    <property type="match status" value="1"/>
</dbReference>
<evidence type="ECO:0000313" key="3">
    <source>
        <dbReference type="Proteomes" id="UP000184774"/>
    </source>
</evidence>
<dbReference type="PANTHER" id="PTHR35446:SF3">
    <property type="entry name" value="CMD DOMAIN-CONTAINING PROTEIN"/>
    <property type="match status" value="1"/>
</dbReference>
<gene>
    <name evidence="2" type="ORF">VSP9026_04674</name>
</gene>
<dbReference type="InterPro" id="IPR003779">
    <property type="entry name" value="CMD-like"/>
</dbReference>
<dbReference type="SUPFAM" id="SSF69118">
    <property type="entry name" value="AhpD-like"/>
    <property type="match status" value="1"/>
</dbReference>
<dbReference type="Gene3D" id="1.20.1290.10">
    <property type="entry name" value="AhpD-like"/>
    <property type="match status" value="1"/>
</dbReference>
<feature type="domain" description="Carboxymuconolactone decarboxylase-like" evidence="1">
    <location>
        <begin position="48"/>
        <end position="104"/>
    </location>
</feature>
<dbReference type="InterPro" id="IPR029032">
    <property type="entry name" value="AhpD-like"/>
</dbReference>
<reference evidence="2 3" key="1">
    <citation type="submission" date="2016-12" db="EMBL/GenBank/DDBJ databases">
        <authorList>
            <person name="Song W.-J."/>
            <person name="Kurnit D.M."/>
        </authorList>
    </citation>
    <scope>NUCLEOTIDE SEQUENCE [LARGE SCALE GENOMIC DNA]</scope>
    <source>
        <strain evidence="2 3">CECT 9026</strain>
    </source>
</reference>
<accession>A0A1N6MBM2</accession>
<protein>
    <recommendedName>
        <fullName evidence="1">Carboxymuconolactone decarboxylase-like domain-containing protein</fullName>
    </recommendedName>
</protein>
<dbReference type="PANTHER" id="PTHR35446">
    <property type="entry name" value="SI:CH211-175M2.5"/>
    <property type="match status" value="1"/>
</dbReference>
<evidence type="ECO:0000313" key="2">
    <source>
        <dbReference type="EMBL" id="SIO96849.1"/>
    </source>
</evidence>
<dbReference type="OrthoDB" id="9808310at2"/>
<dbReference type="Proteomes" id="UP000184774">
    <property type="component" value="Unassembled WGS sequence"/>
</dbReference>
<dbReference type="AlphaFoldDB" id="A0A1N6MBM2"/>